<dbReference type="InterPro" id="IPR050091">
    <property type="entry name" value="PKS_NRPS_Biosynth_Enz"/>
</dbReference>
<dbReference type="InterPro" id="IPR020806">
    <property type="entry name" value="PKS_PP-bd"/>
</dbReference>
<dbReference type="GO" id="GO:0004315">
    <property type="term" value="F:3-oxoacyl-[acyl-carrier-protein] synthase activity"/>
    <property type="evidence" value="ECO:0007669"/>
    <property type="project" value="InterPro"/>
</dbReference>
<dbReference type="FunFam" id="3.40.50.720:FF:000209">
    <property type="entry name" value="Polyketide synthase Pks12"/>
    <property type="match status" value="1"/>
</dbReference>
<dbReference type="Gene3D" id="3.90.180.10">
    <property type="entry name" value="Medium-chain alcohol dehydrogenases, catalytic domain"/>
    <property type="match status" value="1"/>
</dbReference>
<dbReference type="InterPro" id="IPR011032">
    <property type="entry name" value="GroES-like_sf"/>
</dbReference>
<dbReference type="InterPro" id="IPR013217">
    <property type="entry name" value="Methyltransf_12"/>
</dbReference>
<dbReference type="Pfam" id="PF00698">
    <property type="entry name" value="Acyl_transf_1"/>
    <property type="match status" value="1"/>
</dbReference>
<dbReference type="InterPro" id="IPR020843">
    <property type="entry name" value="ER"/>
</dbReference>
<dbReference type="InterPro" id="IPR013968">
    <property type="entry name" value="PKS_KR"/>
</dbReference>
<dbReference type="InterPro" id="IPR014030">
    <property type="entry name" value="Ketoacyl_synth_N"/>
</dbReference>
<dbReference type="InterPro" id="IPR016039">
    <property type="entry name" value="Thiolase-like"/>
</dbReference>
<dbReference type="PANTHER" id="PTHR43775:SF29">
    <property type="entry name" value="ASPERFURANONE POLYKETIDE SYNTHASE AFOG-RELATED"/>
    <property type="match status" value="1"/>
</dbReference>
<organism evidence="13 14">
    <name type="scientific">Amniculicola lignicola CBS 123094</name>
    <dbReference type="NCBI Taxonomy" id="1392246"/>
    <lineage>
        <taxon>Eukaryota</taxon>
        <taxon>Fungi</taxon>
        <taxon>Dikarya</taxon>
        <taxon>Ascomycota</taxon>
        <taxon>Pezizomycotina</taxon>
        <taxon>Dothideomycetes</taxon>
        <taxon>Pleosporomycetidae</taxon>
        <taxon>Pleosporales</taxon>
        <taxon>Amniculicolaceae</taxon>
        <taxon>Amniculicola</taxon>
    </lineage>
</organism>
<dbReference type="Gene3D" id="3.40.366.10">
    <property type="entry name" value="Malonyl-Coenzyme A Acyl Carrier Protein, domain 2"/>
    <property type="match status" value="1"/>
</dbReference>
<feature type="region of interest" description="Disordered" evidence="9">
    <location>
        <begin position="539"/>
        <end position="561"/>
    </location>
</feature>
<dbReference type="Pfam" id="PF00109">
    <property type="entry name" value="ketoacyl-synt"/>
    <property type="match status" value="1"/>
</dbReference>
<dbReference type="InterPro" id="IPR049900">
    <property type="entry name" value="PKS_mFAS_DH"/>
</dbReference>
<dbReference type="InterPro" id="IPR001227">
    <property type="entry name" value="Ac_transferase_dom_sf"/>
</dbReference>
<feature type="region of interest" description="Disordered" evidence="9">
    <location>
        <begin position="480"/>
        <end position="499"/>
    </location>
</feature>
<dbReference type="OrthoDB" id="329835at2759"/>
<evidence type="ECO:0000256" key="4">
    <source>
        <dbReference type="ARBA" id="ARBA00022857"/>
    </source>
</evidence>
<evidence type="ECO:0000313" key="14">
    <source>
        <dbReference type="Proteomes" id="UP000799779"/>
    </source>
</evidence>
<dbReference type="InterPro" id="IPR057326">
    <property type="entry name" value="KR_dom"/>
</dbReference>
<evidence type="ECO:0000256" key="7">
    <source>
        <dbReference type="ARBA" id="ARBA00023315"/>
    </source>
</evidence>
<feature type="domain" description="Carrier" evidence="10">
    <location>
        <begin position="2550"/>
        <end position="2628"/>
    </location>
</feature>
<dbReference type="PANTHER" id="PTHR43775">
    <property type="entry name" value="FATTY ACID SYNTHASE"/>
    <property type="match status" value="1"/>
</dbReference>
<dbReference type="SUPFAM" id="SSF55048">
    <property type="entry name" value="Probable ACP-binding domain of malonyl-CoA ACP transacylase"/>
    <property type="match status" value="1"/>
</dbReference>
<sequence length="2637" mass="289675">MARDYSHATPPSGSSDGDFHEAANGFEEDRFEPIAVVGLSLKFPQEATSEEAFWKLLLERRSTRTEIPENRWNTDAFYKPEGSKTGTMNVKGGHFLAEDLACFDAPFFSISPAEAECMDPQQRLLLETSYQALENAGISLAAATGSRTSVHVGCFLLDYGLVLGRDAEIPAKYKVTGSGSLTLLANRLSWFYDFKGPSMAVDTACSSSLVALHLACQELQSGSVDMGLVAGCNIFFNPDSSAQLSDLNFLSPDAVCHSFDEKANGYARGEGFGVLVLKRLSQAIADGDVIRSIVRSTGCNQDGRTPGITQPSRQSQEDLMRETYCRAGLDLSETRFFEAHGTGTPVGDPLEAGAISQVFSGCRTKADPIYIGTVKSNIGHLEGTSGLAGVIKTILALEEGIIPPNVYPKRINPKIAAEFDNIAFPTIPLPWPSPGLRRASVNSFGFGGTNSHVILDDAYHYLRSRNLKGFHRTKLEPYGRRLENGSDGEHDTNGVNGSSKGINGSLNGTNGCTNGTNATVRSAICKIALSPSSGVNDANGLNSHHYDSEDSSIGAGNDRRDSHRDVEFEDFPVVKLLTVSTFEEAGVSRTVSALDKWLKRTTETNTTSLKLGDLAYTLCERRTAFPWRSIALASPDKLNCLEWSPPIRTLKDLRVCFLFTGQGAQWFNMGRELLQYDVFHRALADSDAFFRSLGSNWSLLEELYKKSKDTSRIDTPECSQPICTALQIALVDLLHSWNIRPTVTVGHSSGEIGAAYCTGAISKTSAWMIAYYRGLSVAAIRDLTTSPGAMVSIQLLPDAARTYLDDHNEQFANDTLAIACYNSSSNVTVSGSRSAIERLAETLSVAGVVFRILNVDVAYHSHHMKSVAVIYERLMRSITPGEKSPNHPQFVSSVTGKLLEPLDTLRTADYWIANLVGSVQFATAMSRICAASKKTVDRTPSADVIVEIGPHSALRSPVKDIFRSLGRNLTSEYTSVLSRNRPANATAVECAGRLYSMGCVVDLATLNQTRQSQCQVLSSLPYYSFNHQTRYWLEGRLSRGIRLRQHPHHELLGTRVPDWNELEARWNNRIILSDRPFLEDHKVNGLVLYPAAGMLVMAIEAVRQIAHEKEQRVQAYRIRDATFSKAITISPGTHGTETQLVLRPAGDKTSKTAGTWYEFTLYVHEGEQWSECSRGAIMIEYEELMDPFQFDEHHAFLQEKMHWLQEGLKGCNGEIAIDKAYDVFKRSGIEYGPTFRGMQNLKWDKRDGATATVDLEHWKTHSKPGHTFCEQHVIHPATLDALFQLMLPTLSDGGQKPFPTGVPTRIRNAWVSADLLNAPADQQLVAFAKTKRESFRTFHATVVAAQVGSSGPCLIGDMEMSTVTDVAPDLGGDASSNQRLFNVVWKPDFDLLHGKALPFEISADDSQPLIPDKEALCLAAIRNALKGLPEELTMLPLHLQRYAQWMRQRASEHADAADTSLEHGYEKLQSHDAEGKLLCRIANHLPEILSGEVDALHLLFSDDILTEYYATFSTTPILLSQTAKYIDALAHKHPEMRVLEVGAGTGSATATVVDVLGSRLKEYVYTDISPSFFSKAKERFPSQKMTFKTLDISKDPTAQGFETGSYDLIIGANVLHATENMDAALSHCRKLLKPGGRMLVLEAINRTILRSPIVFGLLPGWWSSSTAAQNLSPLLTDSEWDSSFQSNGFSGIDVRISDAGYQTEEAFLQVMISTATKPLEMSVEKETVVVVLDESSTLQREVFQELQRRTSVGSASNFECEPWQHVRENNLSQSVCLFLPGLEEDFLPSLDDGGMDRLRLVISSARSVLWPSFQSNDAKSNPKEGLTVGLARTIKSEQDRCRIVTMTLEQSGAYDMTAKSMVTILEQEILPEPPTETEYYERDGFLCISRVAEEEGLVEQIFTDADALATVAKPWKDVGNAHLSIASVGLLDKLYYVEEAVPIAPLGPDEVEIEVKSAGLNFRDVLTALGQVNGNYFGSECAGVVTRIGPSTSHGLKVGDRVVAVTEKAMSKRCRCYWWQAQEIPNGIEFSMAASLVNWARIRKGETVLIHSGAGGFGQASIQLAQLYECEVFVTVGSVEKATMLNNIYKIPFDHIFSSRNLNFAKGIKRMTNDRGVDVVLNSLAGEALRESWQCIASFGRFIEVGKKDIYAPPVQTMGGLPMFPFSRNCMFASVDLPQIAERPEFAEILREVLRLAESKAITPPRPLHVFRQSVAEKAFRFMQTGKHTGKIVIDFAEDEIVSVRPAPRQPSLLEPDATYLLAGGFGGIGKSIARWMVKNGAKNLLIPSRSSIEGPDNPRGVFVQELQAEGVVVFAPMCDIANRDELAGVLNSLAVANMPPVKGCIHSAMALRDGSFEKMTDEDWHAALQPKFHGSWNLHTLLPPKMDFFIMLASQAGIAGSFGQANYAAGNTYQDALARHRVRHGEKAISIDLGTVGSVGYVAENAKVQAMMRHRGLLADFKGEDILRMLEYYCDRDCVVKGEEKAQVLTTLPLPSDLRAKGILEPPSFSRPLFRHLHTISSQHEDASQGTESSVKNAGALLKEATTLEEAGEIITDAIRTQLSNLLVIDKDNVEPAKSIYVYGVDSLVAVEMRNWFTKGIGADVAVIEILGNDSIQALALNVAKKSKFVTEGVKA</sequence>
<feature type="compositionally biased region" description="Basic and acidic residues" evidence="9">
    <location>
        <begin position="480"/>
        <end position="492"/>
    </location>
</feature>
<dbReference type="SUPFAM" id="SSF53901">
    <property type="entry name" value="Thiolase-like"/>
    <property type="match status" value="1"/>
</dbReference>
<evidence type="ECO:0000256" key="2">
    <source>
        <dbReference type="ARBA" id="ARBA00022553"/>
    </source>
</evidence>
<dbReference type="Pfam" id="PF23297">
    <property type="entry name" value="ACP_SdgA_C"/>
    <property type="match status" value="1"/>
</dbReference>
<dbReference type="GO" id="GO:0004312">
    <property type="term" value="F:fatty acid synthase activity"/>
    <property type="evidence" value="ECO:0007669"/>
    <property type="project" value="TreeGrafter"/>
</dbReference>
<dbReference type="Gene3D" id="1.10.1200.10">
    <property type="entry name" value="ACP-like"/>
    <property type="match status" value="1"/>
</dbReference>
<name>A0A6A5WQJ1_9PLEO</name>
<dbReference type="CDD" id="cd05195">
    <property type="entry name" value="enoyl_red"/>
    <property type="match status" value="1"/>
</dbReference>
<dbReference type="InterPro" id="IPR042104">
    <property type="entry name" value="PKS_dehydratase_sf"/>
</dbReference>
<dbReference type="SMART" id="SM00825">
    <property type="entry name" value="PKS_KS"/>
    <property type="match status" value="1"/>
</dbReference>
<dbReference type="Pfam" id="PF21089">
    <property type="entry name" value="PKS_DH_N"/>
    <property type="match status" value="1"/>
</dbReference>
<proteinExistence type="predicted"/>
<dbReference type="InterPro" id="IPR049552">
    <property type="entry name" value="PKS_DH_N"/>
</dbReference>
<dbReference type="Proteomes" id="UP000799779">
    <property type="component" value="Unassembled WGS sequence"/>
</dbReference>
<keyword evidence="1" id="KW-0596">Phosphopantetheine</keyword>
<dbReference type="InterPro" id="IPR013154">
    <property type="entry name" value="ADH-like_N"/>
</dbReference>
<dbReference type="SUPFAM" id="SSF52151">
    <property type="entry name" value="FabD/lysophospholipase-like"/>
    <property type="match status" value="1"/>
</dbReference>
<keyword evidence="2" id="KW-0597">Phosphoprotein</keyword>
<dbReference type="SUPFAM" id="SSF47336">
    <property type="entry name" value="ACP-like"/>
    <property type="match status" value="1"/>
</dbReference>
<dbReference type="InterPro" id="IPR049551">
    <property type="entry name" value="PKS_DH_C"/>
</dbReference>
<dbReference type="CDD" id="cd02440">
    <property type="entry name" value="AdoMet_MTases"/>
    <property type="match status" value="1"/>
</dbReference>
<dbReference type="InterPro" id="IPR029063">
    <property type="entry name" value="SAM-dependent_MTases_sf"/>
</dbReference>
<dbReference type="InterPro" id="IPR014031">
    <property type="entry name" value="Ketoacyl_synth_C"/>
</dbReference>
<dbReference type="SUPFAM" id="SSF53335">
    <property type="entry name" value="S-adenosyl-L-methionine-dependent methyltransferases"/>
    <property type="match status" value="1"/>
</dbReference>
<dbReference type="GO" id="GO:0031177">
    <property type="term" value="F:phosphopantetheine binding"/>
    <property type="evidence" value="ECO:0007669"/>
    <property type="project" value="InterPro"/>
</dbReference>
<dbReference type="InterPro" id="IPR009081">
    <property type="entry name" value="PP-bd_ACP"/>
</dbReference>
<keyword evidence="6" id="KW-0511">Multifunctional enzyme</keyword>
<dbReference type="InterPro" id="IPR014043">
    <property type="entry name" value="Acyl_transferase_dom"/>
</dbReference>
<dbReference type="CDD" id="cd00833">
    <property type="entry name" value="PKS"/>
    <property type="match status" value="1"/>
</dbReference>
<keyword evidence="4" id="KW-0521">NADP</keyword>
<dbReference type="Pfam" id="PF08240">
    <property type="entry name" value="ADH_N"/>
    <property type="match status" value="1"/>
</dbReference>
<dbReference type="PROSITE" id="PS50075">
    <property type="entry name" value="CARRIER"/>
    <property type="match status" value="1"/>
</dbReference>
<dbReference type="Gene3D" id="3.40.50.150">
    <property type="entry name" value="Vaccinia Virus protein VP39"/>
    <property type="match status" value="1"/>
</dbReference>
<dbReference type="InterPro" id="IPR016036">
    <property type="entry name" value="Malonyl_transacylase_ACP-bd"/>
</dbReference>
<dbReference type="Gene3D" id="3.30.70.3290">
    <property type="match status" value="1"/>
</dbReference>
<evidence type="ECO:0000256" key="8">
    <source>
        <dbReference type="PROSITE-ProRule" id="PRU01363"/>
    </source>
</evidence>
<keyword evidence="14" id="KW-1185">Reference proteome</keyword>
<dbReference type="InterPro" id="IPR020841">
    <property type="entry name" value="PKS_Beta-ketoAc_synthase_dom"/>
</dbReference>
<dbReference type="GO" id="GO:0016491">
    <property type="term" value="F:oxidoreductase activity"/>
    <property type="evidence" value="ECO:0007669"/>
    <property type="project" value="UniProtKB-KW"/>
</dbReference>
<dbReference type="SMART" id="SM00823">
    <property type="entry name" value="PKS_PP"/>
    <property type="match status" value="1"/>
</dbReference>
<keyword evidence="5" id="KW-0560">Oxidoreductase</keyword>
<reference evidence="13" key="1">
    <citation type="journal article" date="2020" name="Stud. Mycol.">
        <title>101 Dothideomycetes genomes: a test case for predicting lifestyles and emergence of pathogens.</title>
        <authorList>
            <person name="Haridas S."/>
            <person name="Albert R."/>
            <person name="Binder M."/>
            <person name="Bloem J."/>
            <person name="Labutti K."/>
            <person name="Salamov A."/>
            <person name="Andreopoulos B."/>
            <person name="Baker S."/>
            <person name="Barry K."/>
            <person name="Bills G."/>
            <person name="Bluhm B."/>
            <person name="Cannon C."/>
            <person name="Castanera R."/>
            <person name="Culley D."/>
            <person name="Daum C."/>
            <person name="Ezra D."/>
            <person name="Gonzalez J."/>
            <person name="Henrissat B."/>
            <person name="Kuo A."/>
            <person name="Liang C."/>
            <person name="Lipzen A."/>
            <person name="Lutzoni F."/>
            <person name="Magnuson J."/>
            <person name="Mondo S."/>
            <person name="Nolan M."/>
            <person name="Ohm R."/>
            <person name="Pangilinan J."/>
            <person name="Park H.-J."/>
            <person name="Ramirez L."/>
            <person name="Alfaro M."/>
            <person name="Sun H."/>
            <person name="Tritt A."/>
            <person name="Yoshinaga Y."/>
            <person name="Zwiers L.-H."/>
            <person name="Turgeon B."/>
            <person name="Goodwin S."/>
            <person name="Spatafora J."/>
            <person name="Crous P."/>
            <person name="Grigoriev I."/>
        </authorList>
    </citation>
    <scope>NUCLEOTIDE SEQUENCE</scope>
    <source>
        <strain evidence="13">CBS 123094</strain>
    </source>
</reference>
<keyword evidence="3" id="KW-0808">Transferase</keyword>
<evidence type="ECO:0000313" key="13">
    <source>
        <dbReference type="EMBL" id="KAF2004140.1"/>
    </source>
</evidence>
<dbReference type="PROSITE" id="PS52019">
    <property type="entry name" value="PKS_MFAS_DH"/>
    <property type="match status" value="1"/>
</dbReference>
<dbReference type="EMBL" id="ML977569">
    <property type="protein sequence ID" value="KAF2004140.1"/>
    <property type="molecule type" value="Genomic_DNA"/>
</dbReference>
<feature type="domain" description="Ketosynthase family 3 (KS3)" evidence="11">
    <location>
        <begin position="31"/>
        <end position="457"/>
    </location>
</feature>
<dbReference type="InterPro" id="IPR018201">
    <property type="entry name" value="Ketoacyl_synth_AS"/>
</dbReference>
<dbReference type="InterPro" id="IPR016035">
    <property type="entry name" value="Acyl_Trfase/lysoPLipase"/>
</dbReference>
<evidence type="ECO:0000256" key="5">
    <source>
        <dbReference type="ARBA" id="ARBA00023002"/>
    </source>
</evidence>
<dbReference type="SUPFAM" id="SSF50129">
    <property type="entry name" value="GroES-like"/>
    <property type="match status" value="1"/>
</dbReference>
<dbReference type="InterPro" id="IPR036291">
    <property type="entry name" value="NAD(P)-bd_dom_sf"/>
</dbReference>
<evidence type="ECO:0000256" key="1">
    <source>
        <dbReference type="ARBA" id="ARBA00022450"/>
    </source>
</evidence>
<dbReference type="InterPro" id="IPR036736">
    <property type="entry name" value="ACP-like_sf"/>
</dbReference>
<dbReference type="InterPro" id="IPR020807">
    <property type="entry name" value="PKS_DH"/>
</dbReference>
<dbReference type="Pfam" id="PF13602">
    <property type="entry name" value="ADH_zinc_N_2"/>
    <property type="match status" value="1"/>
</dbReference>
<feature type="active site" description="Proton acceptor; for dehydratase activity" evidence="8">
    <location>
        <position position="1081"/>
    </location>
</feature>
<feature type="region of interest" description="N-terminal hotdog fold" evidence="8">
    <location>
        <begin position="1049"/>
        <end position="1184"/>
    </location>
</feature>
<dbReference type="Pfam" id="PF14765">
    <property type="entry name" value="PS-DH"/>
    <property type="match status" value="1"/>
</dbReference>
<evidence type="ECO:0000256" key="3">
    <source>
        <dbReference type="ARBA" id="ARBA00022679"/>
    </source>
</evidence>
<dbReference type="Gene3D" id="3.40.50.720">
    <property type="entry name" value="NAD(P)-binding Rossmann-like Domain"/>
    <property type="match status" value="2"/>
</dbReference>
<feature type="domain" description="PKS/mFAS DH" evidence="12">
    <location>
        <begin position="1049"/>
        <end position="1372"/>
    </location>
</feature>
<dbReference type="SMART" id="SM00826">
    <property type="entry name" value="PKS_DH"/>
    <property type="match status" value="1"/>
</dbReference>
<dbReference type="GO" id="GO:0044550">
    <property type="term" value="P:secondary metabolite biosynthetic process"/>
    <property type="evidence" value="ECO:0007669"/>
    <property type="project" value="TreeGrafter"/>
</dbReference>
<evidence type="ECO:0000259" key="12">
    <source>
        <dbReference type="PROSITE" id="PS52019"/>
    </source>
</evidence>
<dbReference type="Gene3D" id="3.10.129.110">
    <property type="entry name" value="Polyketide synthase dehydratase"/>
    <property type="match status" value="1"/>
</dbReference>
<dbReference type="SMART" id="SM00829">
    <property type="entry name" value="PKS_ER"/>
    <property type="match status" value="1"/>
</dbReference>
<dbReference type="SUPFAM" id="SSF51735">
    <property type="entry name" value="NAD(P)-binding Rossmann-fold domains"/>
    <property type="match status" value="2"/>
</dbReference>
<protein>
    <submittedName>
        <fullName evidence="13">Polyketide synthase-like protein</fullName>
    </submittedName>
</protein>
<dbReference type="PROSITE" id="PS52004">
    <property type="entry name" value="KS3_2"/>
    <property type="match status" value="1"/>
</dbReference>
<feature type="region of interest" description="C-terminal hotdog fold" evidence="8">
    <location>
        <begin position="1212"/>
        <end position="1372"/>
    </location>
</feature>
<feature type="active site" description="Proton donor; for dehydratase activity" evidence="8">
    <location>
        <position position="1280"/>
    </location>
</feature>
<evidence type="ECO:0000256" key="6">
    <source>
        <dbReference type="ARBA" id="ARBA00023268"/>
    </source>
</evidence>
<gene>
    <name evidence="13" type="ORF">P154DRAFT_560938</name>
</gene>
<evidence type="ECO:0000259" key="11">
    <source>
        <dbReference type="PROSITE" id="PS52004"/>
    </source>
</evidence>
<keyword evidence="7" id="KW-0012">Acyltransferase</keyword>
<dbReference type="SMART" id="SM00822">
    <property type="entry name" value="PKS_KR"/>
    <property type="match status" value="1"/>
</dbReference>
<dbReference type="GO" id="GO:0006633">
    <property type="term" value="P:fatty acid biosynthetic process"/>
    <property type="evidence" value="ECO:0007669"/>
    <property type="project" value="InterPro"/>
</dbReference>
<dbReference type="Pfam" id="PF02801">
    <property type="entry name" value="Ketoacyl-synt_C"/>
    <property type="match status" value="1"/>
</dbReference>
<dbReference type="PROSITE" id="PS00606">
    <property type="entry name" value="KS3_1"/>
    <property type="match status" value="1"/>
</dbReference>
<feature type="region of interest" description="Disordered" evidence="9">
    <location>
        <begin position="1"/>
        <end position="21"/>
    </location>
</feature>
<evidence type="ECO:0000259" key="10">
    <source>
        <dbReference type="PROSITE" id="PS50075"/>
    </source>
</evidence>
<accession>A0A6A5WQJ1</accession>
<evidence type="ECO:0000256" key="9">
    <source>
        <dbReference type="SAM" id="MobiDB-lite"/>
    </source>
</evidence>
<dbReference type="SMART" id="SM00827">
    <property type="entry name" value="PKS_AT"/>
    <property type="match status" value="1"/>
</dbReference>
<dbReference type="Pfam" id="PF08242">
    <property type="entry name" value="Methyltransf_12"/>
    <property type="match status" value="1"/>
</dbReference>
<dbReference type="Gene3D" id="3.40.47.10">
    <property type="match status" value="1"/>
</dbReference>
<dbReference type="Pfam" id="PF08659">
    <property type="entry name" value="KR"/>
    <property type="match status" value="1"/>
</dbReference>
<dbReference type="GO" id="GO:1901336">
    <property type="term" value="P:lactone biosynthetic process"/>
    <property type="evidence" value="ECO:0007669"/>
    <property type="project" value="UniProtKB-ARBA"/>
</dbReference>